<dbReference type="GO" id="GO:0005524">
    <property type="term" value="F:ATP binding"/>
    <property type="evidence" value="ECO:0007669"/>
    <property type="project" value="UniProtKB-KW"/>
</dbReference>
<dbReference type="PANTHER" id="PTHR34698:SF2">
    <property type="entry name" value="5-OXOPROLINASE SUBUNIT B"/>
    <property type="match status" value="1"/>
</dbReference>
<protein>
    <submittedName>
        <fullName evidence="6">Allophanate hydrolase subunit 1</fullName>
    </submittedName>
</protein>
<organism evidence="6 7">
    <name type="scientific">Christiangramia fulva</name>
    <dbReference type="NCBI Taxonomy" id="2126553"/>
    <lineage>
        <taxon>Bacteria</taxon>
        <taxon>Pseudomonadati</taxon>
        <taxon>Bacteroidota</taxon>
        <taxon>Flavobacteriia</taxon>
        <taxon>Flavobacteriales</taxon>
        <taxon>Flavobacteriaceae</taxon>
        <taxon>Christiangramia</taxon>
    </lineage>
</organism>
<keyword evidence="3" id="KW-0067">ATP-binding</keyword>
<dbReference type="SMART" id="SM00796">
    <property type="entry name" value="AHS1"/>
    <property type="match status" value="1"/>
</dbReference>
<dbReference type="Pfam" id="PF02682">
    <property type="entry name" value="CT_C_D"/>
    <property type="match status" value="1"/>
</dbReference>
<dbReference type="NCBIfam" id="TIGR00370">
    <property type="entry name" value="5-oxoprolinase subunit PxpB"/>
    <property type="match status" value="1"/>
</dbReference>
<accession>A0A2R3Z9K8</accession>
<dbReference type="SUPFAM" id="SSF160467">
    <property type="entry name" value="PH0987 N-terminal domain-like"/>
    <property type="match status" value="1"/>
</dbReference>
<gene>
    <name evidence="6" type="ORF">C7S20_17900</name>
</gene>
<evidence type="ECO:0000313" key="7">
    <source>
        <dbReference type="Proteomes" id="UP000241507"/>
    </source>
</evidence>
<evidence type="ECO:0000256" key="1">
    <source>
        <dbReference type="ARBA" id="ARBA00022741"/>
    </source>
</evidence>
<dbReference type="InterPro" id="IPR010016">
    <property type="entry name" value="PxpB"/>
</dbReference>
<dbReference type="AlphaFoldDB" id="A0A2R3Z9K8"/>
<evidence type="ECO:0000256" key="4">
    <source>
        <dbReference type="SAM" id="MobiDB-lite"/>
    </source>
</evidence>
<dbReference type="OrthoDB" id="9778567at2"/>
<dbReference type="Gene3D" id="3.30.1360.40">
    <property type="match status" value="1"/>
</dbReference>
<feature type="region of interest" description="Disordered" evidence="4">
    <location>
        <begin position="157"/>
        <end position="176"/>
    </location>
</feature>
<dbReference type="InterPro" id="IPR029000">
    <property type="entry name" value="Cyclophilin-like_dom_sf"/>
</dbReference>
<proteinExistence type="predicted"/>
<evidence type="ECO:0000256" key="2">
    <source>
        <dbReference type="ARBA" id="ARBA00022801"/>
    </source>
</evidence>
<evidence type="ECO:0000259" key="5">
    <source>
        <dbReference type="SMART" id="SM00796"/>
    </source>
</evidence>
<evidence type="ECO:0000256" key="3">
    <source>
        <dbReference type="ARBA" id="ARBA00022840"/>
    </source>
</evidence>
<reference evidence="7" key="1">
    <citation type="submission" date="2018-03" db="EMBL/GenBank/DDBJ databases">
        <title>Gramella fulva sp. nov., isolated from a dry surface of tidal flat.</title>
        <authorList>
            <person name="Hwang S.H."/>
            <person name="Hwang W.M."/>
            <person name="Kang K."/>
            <person name="Ahn T.-Y."/>
        </authorList>
    </citation>
    <scope>NUCLEOTIDE SEQUENCE [LARGE SCALE GENOMIC DNA]</scope>
    <source>
        <strain evidence="7">SH35</strain>
    </source>
</reference>
<dbReference type="RefSeq" id="WP_107013746.1">
    <property type="nucleotide sequence ID" value="NZ_CP028136.1"/>
</dbReference>
<dbReference type="Gene3D" id="2.40.100.10">
    <property type="entry name" value="Cyclophilin-like"/>
    <property type="match status" value="1"/>
</dbReference>
<name>A0A2R3Z9K8_9FLAO</name>
<keyword evidence="2 6" id="KW-0378">Hydrolase</keyword>
<feature type="domain" description="Carboxyltransferase" evidence="5">
    <location>
        <begin position="5"/>
        <end position="206"/>
    </location>
</feature>
<dbReference type="SUPFAM" id="SSF50891">
    <property type="entry name" value="Cyclophilin-like"/>
    <property type="match status" value="1"/>
</dbReference>
<sequence>MPVYPQIVPMGEQAILINFKPEISSEQLEKVLFYKRLIKNSEFKVKVEVLNTYNSLLINYDSTIEDAYSEFSRLKSLLKTAKIEKKGNSRLFYVPVCYDEEFGFDLQLISEQKNISISEIIELHTRPVYLIYFLGFLPGFLYLGGLDEKLHFPRKNSPRKQVEKGSVGIGGNQTGIYPENSPGGWQILGRTPVKLFNPKLQNPSPFSAGDHLKFYAVSRDEYLALEEEINAGQFQFKSENYES</sequence>
<dbReference type="InterPro" id="IPR003833">
    <property type="entry name" value="CT_C_D"/>
</dbReference>
<keyword evidence="1" id="KW-0547">Nucleotide-binding</keyword>
<dbReference type="PANTHER" id="PTHR34698">
    <property type="entry name" value="5-OXOPROLINASE SUBUNIT B"/>
    <property type="match status" value="1"/>
</dbReference>
<dbReference type="EMBL" id="CP028136">
    <property type="protein sequence ID" value="AVR46975.1"/>
    <property type="molecule type" value="Genomic_DNA"/>
</dbReference>
<keyword evidence="7" id="KW-1185">Reference proteome</keyword>
<evidence type="ECO:0000313" key="6">
    <source>
        <dbReference type="EMBL" id="AVR46975.1"/>
    </source>
</evidence>
<dbReference type="GO" id="GO:0016787">
    <property type="term" value="F:hydrolase activity"/>
    <property type="evidence" value="ECO:0007669"/>
    <property type="project" value="UniProtKB-KW"/>
</dbReference>
<dbReference type="KEGG" id="grs:C7S20_17900"/>
<dbReference type="Proteomes" id="UP000241507">
    <property type="component" value="Chromosome"/>
</dbReference>